<dbReference type="InterPro" id="IPR001441">
    <property type="entry name" value="UPP_synth-like"/>
</dbReference>
<dbReference type="CDD" id="cd00475">
    <property type="entry name" value="Cis_IPPS"/>
    <property type="match status" value="1"/>
</dbReference>
<feature type="non-terminal residue" evidence="3">
    <location>
        <position position="1"/>
    </location>
</feature>
<dbReference type="InterPro" id="IPR036424">
    <property type="entry name" value="UPP_synth-like_sf"/>
</dbReference>
<dbReference type="SUPFAM" id="SSF64005">
    <property type="entry name" value="Undecaprenyl diphosphate synthase"/>
    <property type="match status" value="1"/>
</dbReference>
<dbReference type="HAMAP" id="MF_01139">
    <property type="entry name" value="ISPT"/>
    <property type="match status" value="1"/>
</dbReference>
<sequence length="221" mass="25606">NRRWAKLCGLPALEGHKHGAEAMHRVVDYLIGQQIRYLTVWGFSTDNWKRSENEVQNIFNLLGLWIEKDTPWLNERGVKLRHIGRLHELSPELQGVIMMAEDLTKQNLGLTLNLAFNYSGRAEIVDAVCRLIDSGRLFEPAISRPRLDEELLGHYLDTDGMPDVDLVIRTAGEVRLSNFLLWQTAYSEFYFIPTLWPDFSTVELDMALQEYSRRKRRFGGD</sequence>
<evidence type="ECO:0000313" key="3">
    <source>
        <dbReference type="EMBL" id="GAI92345.1"/>
    </source>
</evidence>
<name>X1TXN8_9ZZZZ</name>
<dbReference type="NCBIfam" id="TIGR00055">
    <property type="entry name" value="uppS"/>
    <property type="match status" value="1"/>
</dbReference>
<dbReference type="PROSITE" id="PS01066">
    <property type="entry name" value="UPP_SYNTHASE"/>
    <property type="match status" value="1"/>
</dbReference>
<dbReference type="Gene3D" id="3.40.1180.10">
    <property type="entry name" value="Decaprenyl diphosphate synthase-like"/>
    <property type="match status" value="1"/>
</dbReference>
<dbReference type="PANTHER" id="PTHR10291">
    <property type="entry name" value="DEHYDRODOLICHYL DIPHOSPHATE SYNTHASE FAMILY MEMBER"/>
    <property type="match status" value="1"/>
</dbReference>
<dbReference type="EMBL" id="BARW01024475">
    <property type="protein sequence ID" value="GAI92345.1"/>
    <property type="molecule type" value="Genomic_DNA"/>
</dbReference>
<dbReference type="GO" id="GO:0030145">
    <property type="term" value="F:manganese ion binding"/>
    <property type="evidence" value="ECO:0007669"/>
    <property type="project" value="TreeGrafter"/>
</dbReference>
<gene>
    <name evidence="3" type="ORF">S12H4_40352</name>
</gene>
<dbReference type="GO" id="GO:0005829">
    <property type="term" value="C:cytosol"/>
    <property type="evidence" value="ECO:0007669"/>
    <property type="project" value="TreeGrafter"/>
</dbReference>
<evidence type="ECO:0000256" key="2">
    <source>
        <dbReference type="ARBA" id="ARBA00022679"/>
    </source>
</evidence>
<proteinExistence type="inferred from homology"/>
<dbReference type="InterPro" id="IPR018520">
    <property type="entry name" value="UPP_synth-like_CS"/>
</dbReference>
<accession>X1TXN8</accession>
<organism evidence="3">
    <name type="scientific">marine sediment metagenome</name>
    <dbReference type="NCBI Taxonomy" id="412755"/>
    <lineage>
        <taxon>unclassified sequences</taxon>
        <taxon>metagenomes</taxon>
        <taxon>ecological metagenomes</taxon>
    </lineage>
</organism>
<dbReference type="PANTHER" id="PTHR10291:SF0">
    <property type="entry name" value="DEHYDRODOLICHYL DIPHOSPHATE SYNTHASE 2"/>
    <property type="match status" value="1"/>
</dbReference>
<dbReference type="AlphaFoldDB" id="X1TXN8"/>
<keyword evidence="2" id="KW-0808">Transferase</keyword>
<dbReference type="GO" id="GO:0008834">
    <property type="term" value="F:ditrans,polycis-undecaprenyl-diphosphate synthase [(2E,6E)-farnesyl-diphosphate specific] activity"/>
    <property type="evidence" value="ECO:0007669"/>
    <property type="project" value="TreeGrafter"/>
</dbReference>
<dbReference type="GO" id="GO:0016094">
    <property type="term" value="P:polyprenol biosynthetic process"/>
    <property type="evidence" value="ECO:0007669"/>
    <property type="project" value="TreeGrafter"/>
</dbReference>
<comment type="caution">
    <text evidence="3">The sequence shown here is derived from an EMBL/GenBank/DDBJ whole genome shotgun (WGS) entry which is preliminary data.</text>
</comment>
<dbReference type="Pfam" id="PF01255">
    <property type="entry name" value="Prenyltransf"/>
    <property type="match status" value="1"/>
</dbReference>
<evidence type="ECO:0008006" key="4">
    <source>
        <dbReference type="Google" id="ProtNLM"/>
    </source>
</evidence>
<dbReference type="GO" id="GO:0000287">
    <property type="term" value="F:magnesium ion binding"/>
    <property type="evidence" value="ECO:0007669"/>
    <property type="project" value="TreeGrafter"/>
</dbReference>
<evidence type="ECO:0000256" key="1">
    <source>
        <dbReference type="ARBA" id="ARBA00001946"/>
    </source>
</evidence>
<reference evidence="3" key="1">
    <citation type="journal article" date="2014" name="Front. Microbiol.">
        <title>High frequency of phylogenetically diverse reductive dehalogenase-homologous genes in deep subseafloor sedimentary metagenomes.</title>
        <authorList>
            <person name="Kawai M."/>
            <person name="Futagami T."/>
            <person name="Toyoda A."/>
            <person name="Takaki Y."/>
            <person name="Nishi S."/>
            <person name="Hori S."/>
            <person name="Arai W."/>
            <person name="Tsubouchi T."/>
            <person name="Morono Y."/>
            <person name="Uchiyama I."/>
            <person name="Ito T."/>
            <person name="Fujiyama A."/>
            <person name="Inagaki F."/>
            <person name="Takami H."/>
        </authorList>
    </citation>
    <scope>NUCLEOTIDE SEQUENCE</scope>
    <source>
        <strain evidence="3">Expedition CK06-06</strain>
    </source>
</reference>
<comment type="cofactor">
    <cofactor evidence="1">
        <name>Mg(2+)</name>
        <dbReference type="ChEBI" id="CHEBI:18420"/>
    </cofactor>
</comment>
<protein>
    <recommendedName>
        <fullName evidence="4">Di-trans,poly-cis-decaprenylcistransferase</fullName>
    </recommendedName>
</protein>